<dbReference type="InterPro" id="IPR011990">
    <property type="entry name" value="TPR-like_helical_dom_sf"/>
</dbReference>
<organism evidence="4 5">
    <name type="scientific">Erythroxylum novogranatense</name>
    <dbReference type="NCBI Taxonomy" id="1862640"/>
    <lineage>
        <taxon>Eukaryota</taxon>
        <taxon>Viridiplantae</taxon>
        <taxon>Streptophyta</taxon>
        <taxon>Embryophyta</taxon>
        <taxon>Tracheophyta</taxon>
        <taxon>Spermatophyta</taxon>
        <taxon>Magnoliopsida</taxon>
        <taxon>eudicotyledons</taxon>
        <taxon>Gunneridae</taxon>
        <taxon>Pentapetalae</taxon>
        <taxon>rosids</taxon>
        <taxon>fabids</taxon>
        <taxon>Malpighiales</taxon>
        <taxon>Erythroxylaceae</taxon>
        <taxon>Erythroxylum</taxon>
    </lineage>
</organism>
<name>A0AAV8SEJ3_9ROSI</name>
<dbReference type="EMBL" id="JAIWQS010000011">
    <property type="protein sequence ID" value="KAJ8750455.1"/>
    <property type="molecule type" value="Genomic_DNA"/>
</dbReference>
<evidence type="ECO:0000313" key="4">
    <source>
        <dbReference type="EMBL" id="KAJ8750455.1"/>
    </source>
</evidence>
<sequence>MISSPHGGLHAEAPISTSPEQTIFIFATGYLSGYHISSIKDDEFECENEWERLLKPFGLKELRRSLYKITPFQLCKLLELPLDVSTSLELFQWAGAQREYCHSFEVYFALIDKLGMSKEFKVIDRLLLKMKEEGVVFRDSLFIVIMKYYGRAGLLGQATRLLLEIKDVFFCEPSFRSYNVVLDILVATNCPSEASNIFYYMLRKGVSPTVYTFDVVMKALCMVIKHRIPVDI</sequence>
<protein>
    <recommendedName>
        <fullName evidence="6">Pentatricopeptide repeat-containing protein</fullName>
    </recommendedName>
</protein>
<keyword evidence="5" id="KW-1185">Reference proteome</keyword>
<evidence type="ECO:0008006" key="6">
    <source>
        <dbReference type="Google" id="ProtNLM"/>
    </source>
</evidence>
<dbReference type="PROSITE" id="PS51375">
    <property type="entry name" value="PPR"/>
    <property type="match status" value="1"/>
</dbReference>
<gene>
    <name evidence="4" type="ORF">K2173_015594</name>
</gene>
<evidence type="ECO:0000256" key="1">
    <source>
        <dbReference type="ARBA" id="ARBA00007626"/>
    </source>
</evidence>
<proteinExistence type="inferred from homology"/>
<accession>A0AAV8SEJ3</accession>
<dbReference type="Pfam" id="PF13041">
    <property type="entry name" value="PPR_2"/>
    <property type="match status" value="1"/>
</dbReference>
<dbReference type="NCBIfam" id="TIGR00756">
    <property type="entry name" value="PPR"/>
    <property type="match status" value="1"/>
</dbReference>
<dbReference type="PANTHER" id="PTHR47447">
    <property type="entry name" value="OS03G0856100 PROTEIN"/>
    <property type="match status" value="1"/>
</dbReference>
<dbReference type="PANTHER" id="PTHR47447:SF17">
    <property type="entry name" value="OS12G0638900 PROTEIN"/>
    <property type="match status" value="1"/>
</dbReference>
<keyword evidence="2" id="KW-0677">Repeat</keyword>
<dbReference type="Gene3D" id="1.25.40.10">
    <property type="entry name" value="Tetratricopeptide repeat domain"/>
    <property type="match status" value="2"/>
</dbReference>
<evidence type="ECO:0000313" key="5">
    <source>
        <dbReference type="Proteomes" id="UP001159364"/>
    </source>
</evidence>
<evidence type="ECO:0000256" key="3">
    <source>
        <dbReference type="PROSITE-ProRule" id="PRU00708"/>
    </source>
</evidence>
<comment type="caution">
    <text evidence="4">The sequence shown here is derived from an EMBL/GenBank/DDBJ whole genome shotgun (WGS) entry which is preliminary data.</text>
</comment>
<evidence type="ECO:0000256" key="2">
    <source>
        <dbReference type="ARBA" id="ARBA00022737"/>
    </source>
</evidence>
<dbReference type="InterPro" id="IPR002885">
    <property type="entry name" value="PPR_rpt"/>
</dbReference>
<dbReference type="AlphaFoldDB" id="A0AAV8SEJ3"/>
<comment type="similarity">
    <text evidence="1">Belongs to the PPR family. P subfamily.</text>
</comment>
<feature type="repeat" description="PPR" evidence="3">
    <location>
        <begin position="174"/>
        <end position="208"/>
    </location>
</feature>
<dbReference type="Proteomes" id="UP001159364">
    <property type="component" value="Linkage Group LG11"/>
</dbReference>
<reference evidence="4 5" key="1">
    <citation type="submission" date="2021-09" db="EMBL/GenBank/DDBJ databases">
        <title>Genomic insights and catalytic innovation underlie evolution of tropane alkaloids biosynthesis.</title>
        <authorList>
            <person name="Wang Y.-J."/>
            <person name="Tian T."/>
            <person name="Huang J.-P."/>
            <person name="Huang S.-X."/>
        </authorList>
    </citation>
    <scope>NUCLEOTIDE SEQUENCE [LARGE SCALE GENOMIC DNA]</scope>
    <source>
        <strain evidence="4">KIB-2018</strain>
        <tissue evidence="4">Leaf</tissue>
    </source>
</reference>